<dbReference type="PANTHER" id="PTHR30006">
    <property type="entry name" value="THIAMINE-BINDING PERIPLASMIC PROTEIN-RELATED"/>
    <property type="match status" value="1"/>
</dbReference>
<dbReference type="Proteomes" id="UP000260773">
    <property type="component" value="Unassembled WGS sequence"/>
</dbReference>
<dbReference type="GO" id="GO:0030288">
    <property type="term" value="C:outer membrane-bounded periplasmic space"/>
    <property type="evidence" value="ECO:0007669"/>
    <property type="project" value="TreeGrafter"/>
</dbReference>
<evidence type="ECO:0000256" key="1">
    <source>
        <dbReference type="ARBA" id="ARBA00022729"/>
    </source>
</evidence>
<reference evidence="3 4" key="1">
    <citation type="submission" date="2018-08" db="EMBL/GenBank/DDBJ databases">
        <title>A genome reference for cultivated species of the human gut microbiota.</title>
        <authorList>
            <person name="Zou Y."/>
            <person name="Xue W."/>
            <person name="Luo G."/>
        </authorList>
    </citation>
    <scope>NUCLEOTIDE SEQUENCE [LARGE SCALE GENOMIC DNA]</scope>
    <source>
        <strain evidence="3 4">AF45-17</strain>
    </source>
</reference>
<dbReference type="SUPFAM" id="SSF53850">
    <property type="entry name" value="Periplasmic binding protein-like II"/>
    <property type="match status" value="1"/>
</dbReference>
<accession>A0A3E2TJ57</accession>
<dbReference type="GO" id="GO:0030975">
    <property type="term" value="F:thiamine binding"/>
    <property type="evidence" value="ECO:0007669"/>
    <property type="project" value="TreeGrafter"/>
</dbReference>
<sequence length="388" mass="41260">MKRSKKLMGLTAVIMGVVMATAACGSSGGAAETKAADSAASTEAATEAAGGDTSAAGDLNSKTVDELTEAAKAEGEVVSVGMPDEWADWASLWKTMSDTYGISHNDTDMSSSEELQMFATEGEKGTKDIGDVGYGFAGQAVSEDLVQGYKTSYWNSVPDWAKGEDGKWMVAYTGVTTFLVNTDQVDKVPTSWQDIKDGDYKVALGPLTGGNAQAAFIASAYAFGGDMNNLDPAFEFWTELAKEGRINTLDITQANFESGEISVGVVWSFTGIPYSKNISQYKMQAVVPSDGCLQNGYASVINKYAPHPNAAALTRETMFSDEGQTYLALAGAIPTREDFTIADEYKDQVISKDDIANAVLISDADAYSAACETAKTRWEEEVAPLLVQ</sequence>
<dbReference type="GO" id="GO:0030976">
    <property type="term" value="F:thiamine pyrophosphate binding"/>
    <property type="evidence" value="ECO:0007669"/>
    <property type="project" value="TreeGrafter"/>
</dbReference>
<organism evidence="3 4">
    <name type="scientific">Coprococcus catus</name>
    <dbReference type="NCBI Taxonomy" id="116085"/>
    <lineage>
        <taxon>Bacteria</taxon>
        <taxon>Bacillati</taxon>
        <taxon>Bacillota</taxon>
        <taxon>Clostridia</taxon>
        <taxon>Lachnospirales</taxon>
        <taxon>Lachnospiraceae</taxon>
        <taxon>Coprococcus</taxon>
    </lineage>
</organism>
<protein>
    <submittedName>
        <fullName evidence="3">ABC transporter substrate-binding protein</fullName>
    </submittedName>
</protein>
<gene>
    <name evidence="3" type="ORF">DW070_13500</name>
</gene>
<proteinExistence type="predicted"/>
<dbReference type="PANTHER" id="PTHR30006:SF2">
    <property type="entry name" value="ABC TRANSPORTER SUBSTRATE-BINDING PROTEIN"/>
    <property type="match status" value="1"/>
</dbReference>
<dbReference type="AlphaFoldDB" id="A0A3E2TJ57"/>
<comment type="caution">
    <text evidence="3">The sequence shown here is derived from an EMBL/GenBank/DDBJ whole genome shotgun (WGS) entry which is preliminary data.</text>
</comment>
<dbReference type="GO" id="GO:0015888">
    <property type="term" value="P:thiamine transport"/>
    <property type="evidence" value="ECO:0007669"/>
    <property type="project" value="TreeGrafter"/>
</dbReference>
<keyword evidence="1 2" id="KW-0732">Signal</keyword>
<dbReference type="Pfam" id="PF13343">
    <property type="entry name" value="SBP_bac_6"/>
    <property type="match status" value="1"/>
</dbReference>
<evidence type="ECO:0000313" key="3">
    <source>
        <dbReference type="EMBL" id="RGB76102.1"/>
    </source>
</evidence>
<dbReference type="PROSITE" id="PS51257">
    <property type="entry name" value="PROKAR_LIPOPROTEIN"/>
    <property type="match status" value="1"/>
</dbReference>
<feature type="signal peptide" evidence="2">
    <location>
        <begin position="1"/>
        <end position="22"/>
    </location>
</feature>
<dbReference type="Gene3D" id="3.40.190.10">
    <property type="entry name" value="Periplasmic binding protein-like II"/>
    <property type="match status" value="2"/>
</dbReference>
<name>A0A3E2TJ57_9FIRM</name>
<feature type="chain" id="PRO_5038361934" evidence="2">
    <location>
        <begin position="23"/>
        <end position="388"/>
    </location>
</feature>
<evidence type="ECO:0000313" key="4">
    <source>
        <dbReference type="Proteomes" id="UP000260773"/>
    </source>
</evidence>
<dbReference type="EMBL" id="QVEP01000042">
    <property type="protein sequence ID" value="RGB76102.1"/>
    <property type="molecule type" value="Genomic_DNA"/>
</dbReference>
<evidence type="ECO:0000256" key="2">
    <source>
        <dbReference type="SAM" id="SignalP"/>
    </source>
</evidence>